<dbReference type="SUPFAM" id="SSF46894">
    <property type="entry name" value="C-terminal effector domain of the bipartite response regulators"/>
    <property type="match status" value="1"/>
</dbReference>
<feature type="domain" description="HTH luxR-type" evidence="1">
    <location>
        <begin position="16"/>
        <end position="49"/>
    </location>
</feature>
<dbReference type="RefSeq" id="WP_168887726.1">
    <property type="nucleotide sequence ID" value="NZ_JABAHY010000008.1"/>
</dbReference>
<dbReference type="EMBL" id="JABAHY010000008">
    <property type="protein sequence ID" value="NLS10240.1"/>
    <property type="molecule type" value="Genomic_DNA"/>
</dbReference>
<accession>A0A7X8YE86</accession>
<proteinExistence type="predicted"/>
<keyword evidence="3" id="KW-1185">Reference proteome</keyword>
<gene>
    <name evidence="2" type="ORF">HGQ17_09600</name>
</gene>
<dbReference type="InterPro" id="IPR000792">
    <property type="entry name" value="Tscrpt_reg_LuxR_C"/>
</dbReference>
<name>A0A7X8YE86_9MICC</name>
<dbReference type="Gene3D" id="1.10.10.10">
    <property type="entry name" value="Winged helix-like DNA-binding domain superfamily/Winged helix DNA-binding domain"/>
    <property type="match status" value="1"/>
</dbReference>
<evidence type="ECO:0000313" key="3">
    <source>
        <dbReference type="Proteomes" id="UP000523139"/>
    </source>
</evidence>
<dbReference type="Proteomes" id="UP000523139">
    <property type="component" value="Unassembled WGS sequence"/>
</dbReference>
<reference evidence="2 3" key="1">
    <citation type="submission" date="2020-04" db="EMBL/GenBank/DDBJ databases">
        <title>Nesterenkonia sp. nov., isolated from marine sediment.</title>
        <authorList>
            <person name="Zhang G."/>
        </authorList>
    </citation>
    <scope>NUCLEOTIDE SEQUENCE [LARGE SCALE GENOMIC DNA]</scope>
    <source>
        <strain evidence="2 3">MY13</strain>
    </source>
</reference>
<evidence type="ECO:0000313" key="2">
    <source>
        <dbReference type="EMBL" id="NLS10240.1"/>
    </source>
</evidence>
<dbReference type="GO" id="GO:0003677">
    <property type="term" value="F:DNA binding"/>
    <property type="evidence" value="ECO:0007669"/>
    <property type="project" value="InterPro"/>
</dbReference>
<dbReference type="InterPro" id="IPR016032">
    <property type="entry name" value="Sig_transdc_resp-reg_C-effctor"/>
</dbReference>
<sequence length="49" mass="5488">MVQESEPAPSATDGALLEKLELLSRREQEVALLVRKQLTNKEIAQELVL</sequence>
<dbReference type="PROSITE" id="PS50043">
    <property type="entry name" value="HTH_LUXR_2"/>
    <property type="match status" value="1"/>
</dbReference>
<dbReference type="AlphaFoldDB" id="A0A7X8YE86"/>
<dbReference type="InterPro" id="IPR036388">
    <property type="entry name" value="WH-like_DNA-bd_sf"/>
</dbReference>
<protein>
    <recommendedName>
        <fullName evidence="1">HTH luxR-type domain-containing protein</fullName>
    </recommendedName>
</protein>
<organism evidence="2 3">
    <name type="scientific">Nesterenkonia sedimenti</name>
    <dbReference type="NCBI Taxonomy" id="1463632"/>
    <lineage>
        <taxon>Bacteria</taxon>
        <taxon>Bacillati</taxon>
        <taxon>Actinomycetota</taxon>
        <taxon>Actinomycetes</taxon>
        <taxon>Micrococcales</taxon>
        <taxon>Micrococcaceae</taxon>
        <taxon>Nesterenkonia</taxon>
    </lineage>
</organism>
<dbReference type="GO" id="GO:0006355">
    <property type="term" value="P:regulation of DNA-templated transcription"/>
    <property type="evidence" value="ECO:0007669"/>
    <property type="project" value="InterPro"/>
</dbReference>
<comment type="caution">
    <text evidence="2">The sequence shown here is derived from an EMBL/GenBank/DDBJ whole genome shotgun (WGS) entry which is preliminary data.</text>
</comment>
<evidence type="ECO:0000259" key="1">
    <source>
        <dbReference type="PROSITE" id="PS50043"/>
    </source>
</evidence>